<comment type="caution">
    <text evidence="3">The sequence shown here is derived from an EMBL/GenBank/DDBJ whole genome shotgun (WGS) entry which is preliminary data.</text>
</comment>
<sequence>MGHGVGFEIGLLLITTPLIMWTLKLGFVAVIVINLGQSLFF</sequence>
<dbReference type="RefSeq" id="WP_248949075.1">
    <property type="nucleotide sequence ID" value="NZ_JAKILB010000002.1"/>
</dbReference>
<evidence type="ECO:0000313" key="4">
    <source>
        <dbReference type="Proteomes" id="UP001139293"/>
    </source>
</evidence>
<organism evidence="3 4">
    <name type="scientific">Shewanella pneumatophori</name>
    <dbReference type="NCBI Taxonomy" id="314092"/>
    <lineage>
        <taxon>Bacteria</taxon>
        <taxon>Pseudomonadati</taxon>
        <taxon>Pseudomonadota</taxon>
        <taxon>Gammaproteobacteria</taxon>
        <taxon>Alteromonadales</taxon>
        <taxon>Shewanellaceae</taxon>
        <taxon>Shewanella</taxon>
    </lineage>
</organism>
<gene>
    <name evidence="3" type="ORF">L2740_03485</name>
</gene>
<dbReference type="Pfam" id="PF05232">
    <property type="entry name" value="BTP"/>
    <property type="match status" value="1"/>
</dbReference>
<evidence type="ECO:0000313" key="3">
    <source>
        <dbReference type="EMBL" id="MCL1137607.1"/>
    </source>
</evidence>
<feature type="transmembrane region" description="Helical" evidence="1">
    <location>
        <begin position="12"/>
        <end position="35"/>
    </location>
</feature>
<evidence type="ECO:0000259" key="2">
    <source>
        <dbReference type="Pfam" id="PF05232"/>
    </source>
</evidence>
<dbReference type="AlphaFoldDB" id="A0A9X1ZAR9"/>
<reference evidence="3" key="1">
    <citation type="submission" date="2022-01" db="EMBL/GenBank/DDBJ databases">
        <title>Whole genome-based taxonomy of the Shewanellaceae.</title>
        <authorList>
            <person name="Martin-Rodriguez A.J."/>
        </authorList>
    </citation>
    <scope>NUCLEOTIDE SEQUENCE</scope>
    <source>
        <strain evidence="3">KCTC 23973</strain>
    </source>
</reference>
<feature type="domain" description="Chlorhexidine efflux transporter" evidence="2">
    <location>
        <begin position="3"/>
        <end position="41"/>
    </location>
</feature>
<accession>A0A9X1ZAR9</accession>
<name>A0A9X1ZAR9_9GAMM</name>
<dbReference type="Proteomes" id="UP001139293">
    <property type="component" value="Unassembled WGS sequence"/>
</dbReference>
<protein>
    <recommendedName>
        <fullName evidence="2">Chlorhexidine efflux transporter domain-containing protein</fullName>
    </recommendedName>
</protein>
<proteinExistence type="predicted"/>
<dbReference type="InterPro" id="IPR007896">
    <property type="entry name" value="BTP_bacteria"/>
</dbReference>
<keyword evidence="1" id="KW-1133">Transmembrane helix</keyword>
<keyword evidence="4" id="KW-1185">Reference proteome</keyword>
<keyword evidence="1" id="KW-0472">Membrane</keyword>
<keyword evidence="1" id="KW-0812">Transmembrane</keyword>
<dbReference type="EMBL" id="JAKILB010000002">
    <property type="protein sequence ID" value="MCL1137607.1"/>
    <property type="molecule type" value="Genomic_DNA"/>
</dbReference>
<evidence type="ECO:0000256" key="1">
    <source>
        <dbReference type="SAM" id="Phobius"/>
    </source>
</evidence>